<keyword evidence="1" id="KW-0812">Transmembrane</keyword>
<keyword evidence="1" id="KW-0472">Membrane</keyword>
<sequence>MALNEKYLFFWSSFIVNLFMYLVKKPSHATPQPKRAYQSPKLKTLGNVKFLTLKTGSSVDGFGTFG</sequence>
<accession>A0A286GIP5</accession>
<keyword evidence="3" id="KW-1185">Reference proteome</keyword>
<proteinExistence type="predicted"/>
<dbReference type="AlphaFoldDB" id="A0A286GIP5"/>
<reference evidence="3" key="1">
    <citation type="submission" date="2017-09" db="EMBL/GenBank/DDBJ databases">
        <authorList>
            <person name="Varghese N."/>
            <person name="Submissions S."/>
        </authorList>
    </citation>
    <scope>NUCLEOTIDE SEQUENCE [LARGE SCALE GENOMIC DNA]</scope>
    <source>
        <strain evidence="3">DSM 29961</strain>
    </source>
</reference>
<name>A0A286GIP5_9BACT</name>
<dbReference type="EMBL" id="OCNH01000004">
    <property type="protein sequence ID" value="SOD95413.1"/>
    <property type="molecule type" value="Genomic_DNA"/>
</dbReference>
<organism evidence="2 3">
    <name type="scientific">Spirosoma fluviale</name>
    <dbReference type="NCBI Taxonomy" id="1597977"/>
    <lineage>
        <taxon>Bacteria</taxon>
        <taxon>Pseudomonadati</taxon>
        <taxon>Bacteroidota</taxon>
        <taxon>Cytophagia</taxon>
        <taxon>Cytophagales</taxon>
        <taxon>Cytophagaceae</taxon>
        <taxon>Spirosoma</taxon>
    </lineage>
</organism>
<evidence type="ECO:0000313" key="2">
    <source>
        <dbReference type="EMBL" id="SOD95413.1"/>
    </source>
</evidence>
<feature type="transmembrane region" description="Helical" evidence="1">
    <location>
        <begin position="6"/>
        <end position="23"/>
    </location>
</feature>
<gene>
    <name evidence="2" type="ORF">SAMN06269250_4850</name>
</gene>
<evidence type="ECO:0000313" key="3">
    <source>
        <dbReference type="Proteomes" id="UP000219452"/>
    </source>
</evidence>
<dbReference type="Proteomes" id="UP000219452">
    <property type="component" value="Unassembled WGS sequence"/>
</dbReference>
<evidence type="ECO:0000256" key="1">
    <source>
        <dbReference type="SAM" id="Phobius"/>
    </source>
</evidence>
<keyword evidence="1" id="KW-1133">Transmembrane helix</keyword>
<protein>
    <submittedName>
        <fullName evidence="2">Uncharacterized protein</fullName>
    </submittedName>
</protein>